<feature type="region of interest" description="Disordered" evidence="1">
    <location>
        <begin position="230"/>
        <end position="256"/>
    </location>
</feature>
<dbReference type="Pfam" id="PF10326">
    <property type="entry name" value="7TM_GPCR_Str"/>
    <property type="match status" value="1"/>
</dbReference>
<keyword evidence="2" id="KW-0472">Membrane</keyword>
<evidence type="ECO:0000313" key="4">
    <source>
        <dbReference type="WBParaSite" id="ACRNAN_scaffold3815.g26264.t1"/>
    </source>
</evidence>
<feature type="transmembrane region" description="Helical" evidence="2">
    <location>
        <begin position="6"/>
        <end position="24"/>
    </location>
</feature>
<keyword evidence="2" id="KW-0812">Transmembrane</keyword>
<dbReference type="AlphaFoldDB" id="A0A914DT59"/>
<dbReference type="Proteomes" id="UP000887540">
    <property type="component" value="Unplaced"/>
</dbReference>
<name>A0A914DT59_9BILA</name>
<proteinExistence type="predicted"/>
<protein>
    <submittedName>
        <fullName evidence="4">Uncharacterized protein</fullName>
    </submittedName>
</protein>
<evidence type="ECO:0000256" key="1">
    <source>
        <dbReference type="SAM" id="MobiDB-lite"/>
    </source>
</evidence>
<feature type="compositionally biased region" description="Polar residues" evidence="1">
    <location>
        <begin position="230"/>
        <end position="249"/>
    </location>
</feature>
<keyword evidence="3" id="KW-1185">Reference proteome</keyword>
<organism evidence="3 4">
    <name type="scientific">Acrobeloides nanus</name>
    <dbReference type="NCBI Taxonomy" id="290746"/>
    <lineage>
        <taxon>Eukaryota</taxon>
        <taxon>Metazoa</taxon>
        <taxon>Ecdysozoa</taxon>
        <taxon>Nematoda</taxon>
        <taxon>Chromadorea</taxon>
        <taxon>Rhabditida</taxon>
        <taxon>Tylenchina</taxon>
        <taxon>Cephalobomorpha</taxon>
        <taxon>Cephaloboidea</taxon>
        <taxon>Cephalobidae</taxon>
        <taxon>Acrobeloides</taxon>
    </lineage>
</organism>
<keyword evidence="2" id="KW-1133">Transmembrane helix</keyword>
<evidence type="ECO:0000256" key="2">
    <source>
        <dbReference type="SAM" id="Phobius"/>
    </source>
</evidence>
<dbReference type="PANTHER" id="PTHR22943">
    <property type="entry name" value="7-TRANSMEMBRANE DOMAIN RECEPTOR C.ELEGANS"/>
    <property type="match status" value="1"/>
</dbReference>
<dbReference type="InterPro" id="IPR019428">
    <property type="entry name" value="7TM_GPCR_serpentine_rcpt_Str"/>
</dbReference>
<feature type="transmembrane region" description="Helical" evidence="2">
    <location>
        <begin position="148"/>
        <end position="172"/>
    </location>
</feature>
<accession>A0A914DT59</accession>
<sequence>MIWVFGLWLAILSLPVPFFYRFLLVCREHLLSNLEFLLAYSISTVFAIGFTILCGFCWYPSVSHPEKFVFVVNNDYWRNDDGSLPSFIAANVMDLVTIVMLLLAGIFVSLVYVLIIYFNGKIWKKLKHLQDEMTSCNQKLQRQFSYTLLIQIIAPLILAFAPVMFVVIFLFLRIPATGFGLIFNMATGWLPVVNATSTILLVGPYRDAILCKKLRRNTIYNTRTRGSYNTGTRGSVNVKNVQSSSTRQASMPGERS</sequence>
<dbReference type="SUPFAM" id="SSF81321">
    <property type="entry name" value="Family A G protein-coupled receptor-like"/>
    <property type="match status" value="1"/>
</dbReference>
<evidence type="ECO:0000313" key="3">
    <source>
        <dbReference type="Proteomes" id="UP000887540"/>
    </source>
</evidence>
<dbReference type="PANTHER" id="PTHR22943:SF248">
    <property type="entry name" value="SEVEN TM RECEPTOR"/>
    <property type="match status" value="1"/>
</dbReference>
<feature type="transmembrane region" description="Helical" evidence="2">
    <location>
        <begin position="36"/>
        <end position="61"/>
    </location>
</feature>
<dbReference type="WBParaSite" id="ACRNAN_scaffold3815.g26264.t1">
    <property type="protein sequence ID" value="ACRNAN_scaffold3815.g26264.t1"/>
    <property type="gene ID" value="ACRNAN_scaffold3815.g26264"/>
</dbReference>
<feature type="transmembrane region" description="Helical" evidence="2">
    <location>
        <begin position="178"/>
        <end position="203"/>
    </location>
</feature>
<feature type="transmembrane region" description="Helical" evidence="2">
    <location>
        <begin position="95"/>
        <end position="118"/>
    </location>
</feature>
<reference evidence="4" key="1">
    <citation type="submission" date="2022-11" db="UniProtKB">
        <authorList>
            <consortium name="WormBaseParasite"/>
        </authorList>
    </citation>
    <scope>IDENTIFICATION</scope>
</reference>